<comment type="similarity">
    <text evidence="2 7">Belongs to the DedA family.</text>
</comment>
<protein>
    <submittedName>
        <fullName evidence="9">DedA protein</fullName>
    </submittedName>
</protein>
<gene>
    <name evidence="9" type="ORF">DSOL_1610</name>
</gene>
<dbReference type="NCBIfam" id="NF008102">
    <property type="entry name" value="PRK10847.1"/>
    <property type="match status" value="1"/>
</dbReference>
<dbReference type="AlphaFoldDB" id="A0A1Q8QYX8"/>
<name>A0A1Q8QYX8_9FIRM</name>
<dbReference type="Proteomes" id="UP000186102">
    <property type="component" value="Unassembled WGS sequence"/>
</dbReference>
<feature type="transmembrane region" description="Helical" evidence="7">
    <location>
        <begin position="25"/>
        <end position="47"/>
    </location>
</feature>
<reference evidence="9 10" key="1">
    <citation type="submission" date="2016-09" db="EMBL/GenBank/DDBJ databases">
        <title>Complete genome of Desulfosporosinus sp. OL.</title>
        <authorList>
            <person name="Mardanov A."/>
            <person name="Beletsky A."/>
            <person name="Panova A."/>
            <person name="Karnachuk O."/>
            <person name="Ravin N."/>
        </authorList>
    </citation>
    <scope>NUCLEOTIDE SEQUENCE [LARGE SCALE GENOMIC DNA]</scope>
    <source>
        <strain evidence="9 10">OL</strain>
    </source>
</reference>
<evidence type="ECO:0000313" key="9">
    <source>
        <dbReference type="EMBL" id="OLN32572.1"/>
    </source>
</evidence>
<evidence type="ECO:0000256" key="5">
    <source>
        <dbReference type="ARBA" id="ARBA00022989"/>
    </source>
</evidence>
<evidence type="ECO:0000313" key="10">
    <source>
        <dbReference type="Proteomes" id="UP000186102"/>
    </source>
</evidence>
<dbReference type="InterPro" id="IPR032816">
    <property type="entry name" value="VTT_dom"/>
</dbReference>
<dbReference type="PANTHER" id="PTHR30353:SF0">
    <property type="entry name" value="TRANSMEMBRANE PROTEIN"/>
    <property type="match status" value="1"/>
</dbReference>
<keyword evidence="4 7" id="KW-0812">Transmembrane</keyword>
<evidence type="ECO:0000256" key="1">
    <source>
        <dbReference type="ARBA" id="ARBA00004651"/>
    </source>
</evidence>
<dbReference type="InterPro" id="IPR058127">
    <property type="entry name" value="DedA"/>
</dbReference>
<feature type="transmembrane region" description="Helical" evidence="7">
    <location>
        <begin position="54"/>
        <end position="80"/>
    </location>
</feature>
<evidence type="ECO:0000256" key="3">
    <source>
        <dbReference type="ARBA" id="ARBA00022475"/>
    </source>
</evidence>
<evidence type="ECO:0000256" key="4">
    <source>
        <dbReference type="ARBA" id="ARBA00022692"/>
    </source>
</evidence>
<feature type="transmembrane region" description="Helical" evidence="7">
    <location>
        <begin position="153"/>
        <end position="174"/>
    </location>
</feature>
<dbReference type="EMBL" id="MLBF01000008">
    <property type="protein sequence ID" value="OLN32572.1"/>
    <property type="molecule type" value="Genomic_DNA"/>
</dbReference>
<keyword evidence="6 7" id="KW-0472">Membrane</keyword>
<dbReference type="Pfam" id="PF09335">
    <property type="entry name" value="VTT_dom"/>
    <property type="match status" value="1"/>
</dbReference>
<keyword evidence="10" id="KW-1185">Reference proteome</keyword>
<dbReference type="InterPro" id="IPR032818">
    <property type="entry name" value="DedA-like"/>
</dbReference>
<comment type="caution">
    <text evidence="9">The sequence shown here is derived from an EMBL/GenBank/DDBJ whole genome shotgun (WGS) entry which is preliminary data.</text>
</comment>
<evidence type="ECO:0000256" key="2">
    <source>
        <dbReference type="ARBA" id="ARBA00010792"/>
    </source>
</evidence>
<evidence type="ECO:0000256" key="7">
    <source>
        <dbReference type="RuleBase" id="RU367016"/>
    </source>
</evidence>
<comment type="subcellular location">
    <subcellularLocation>
        <location evidence="1 7">Cell membrane</location>
        <topology evidence="1 7">Multi-pass membrane protein</topology>
    </subcellularLocation>
</comment>
<sequence length="210" mass="23174">MINTLLDLFLHLDKNMGAVIQSYGMWTYLILFLIVFAETGFVITPFLPGDSLLFVAGAFAASGSLSLQVVVIILGAAAIIGDTLNYQIGHFVGPSVFKKDNARFLNQEHLKQTEQFYLKHGGKTIIIARFIPVIRTFAPFVAGIGAMSYWRFLAYNLIGGLGWVITVVFGGYFFGNLPIVRNNFTLVIFAIIFISILPGIIGFARRNDKA</sequence>
<feature type="transmembrane region" description="Helical" evidence="7">
    <location>
        <begin position="126"/>
        <end position="146"/>
    </location>
</feature>
<proteinExistence type="inferred from homology"/>
<dbReference type="GO" id="GO:0005886">
    <property type="term" value="C:plasma membrane"/>
    <property type="evidence" value="ECO:0007669"/>
    <property type="project" value="UniProtKB-SubCell"/>
</dbReference>
<keyword evidence="5 7" id="KW-1133">Transmembrane helix</keyword>
<evidence type="ECO:0000259" key="8">
    <source>
        <dbReference type="Pfam" id="PF09335"/>
    </source>
</evidence>
<keyword evidence="3 7" id="KW-1003">Cell membrane</keyword>
<organism evidence="9 10">
    <name type="scientific">Desulfosporosinus metallidurans</name>
    <dbReference type="NCBI Taxonomy" id="1888891"/>
    <lineage>
        <taxon>Bacteria</taxon>
        <taxon>Bacillati</taxon>
        <taxon>Bacillota</taxon>
        <taxon>Clostridia</taxon>
        <taxon>Eubacteriales</taxon>
        <taxon>Desulfitobacteriaceae</taxon>
        <taxon>Desulfosporosinus</taxon>
    </lineage>
</organism>
<evidence type="ECO:0000256" key="6">
    <source>
        <dbReference type="ARBA" id="ARBA00023136"/>
    </source>
</evidence>
<dbReference type="PANTHER" id="PTHR30353">
    <property type="entry name" value="INNER MEMBRANE PROTEIN DEDA-RELATED"/>
    <property type="match status" value="1"/>
</dbReference>
<feature type="domain" description="VTT" evidence="8">
    <location>
        <begin position="47"/>
        <end position="172"/>
    </location>
</feature>
<feature type="transmembrane region" description="Helical" evidence="7">
    <location>
        <begin position="186"/>
        <end position="204"/>
    </location>
</feature>
<accession>A0A1Q8QYX8</accession>
<dbReference type="STRING" id="1888891.DSOL_1610"/>